<gene>
    <name evidence="7" type="primary">pth</name>
    <name evidence="10" type="ORF">JF888_04785</name>
</gene>
<dbReference type="GO" id="GO:0004045">
    <property type="term" value="F:peptidyl-tRNA hydrolase activity"/>
    <property type="evidence" value="ECO:0007669"/>
    <property type="project" value="UniProtKB-UniRule"/>
</dbReference>
<dbReference type="PANTHER" id="PTHR17224:SF1">
    <property type="entry name" value="PEPTIDYL-TRNA HYDROLASE"/>
    <property type="match status" value="1"/>
</dbReference>
<name>A0A934KH09_9BACT</name>
<comment type="subcellular location">
    <subcellularLocation>
        <location evidence="7">Cytoplasm</location>
    </subcellularLocation>
</comment>
<dbReference type="EMBL" id="JAEKNQ010000019">
    <property type="protein sequence ID" value="MBJ7602498.1"/>
    <property type="molecule type" value="Genomic_DNA"/>
</dbReference>
<dbReference type="GO" id="GO:0006515">
    <property type="term" value="P:protein quality control for misfolded or incompletely synthesized proteins"/>
    <property type="evidence" value="ECO:0007669"/>
    <property type="project" value="UniProtKB-UniRule"/>
</dbReference>
<feature type="site" description="Discriminates between blocked and unblocked aminoacyl-tRNA" evidence="7">
    <location>
        <position position="21"/>
    </location>
</feature>
<feature type="binding site" evidence="7">
    <location>
        <position position="26"/>
    </location>
    <ligand>
        <name>tRNA</name>
        <dbReference type="ChEBI" id="CHEBI:17843"/>
    </ligand>
</feature>
<evidence type="ECO:0000256" key="1">
    <source>
        <dbReference type="ARBA" id="ARBA00013260"/>
    </source>
</evidence>
<feature type="active site" description="Proton acceptor" evidence="7">
    <location>
        <position position="31"/>
    </location>
</feature>
<feature type="binding site" evidence="7">
    <location>
        <position position="76"/>
    </location>
    <ligand>
        <name>tRNA</name>
        <dbReference type="ChEBI" id="CHEBI:17843"/>
    </ligand>
</feature>
<feature type="binding site" evidence="7">
    <location>
        <position position="124"/>
    </location>
    <ligand>
        <name>tRNA</name>
        <dbReference type="ChEBI" id="CHEBI:17843"/>
    </ligand>
</feature>
<organism evidence="10 11">
    <name type="scientific">Candidatus Dormiibacter inghamiae</name>
    <dbReference type="NCBI Taxonomy" id="3127013"/>
    <lineage>
        <taxon>Bacteria</taxon>
        <taxon>Bacillati</taxon>
        <taxon>Candidatus Dormiibacterota</taxon>
        <taxon>Candidatus Dormibacteria</taxon>
        <taxon>Candidatus Dormibacterales</taxon>
        <taxon>Candidatus Dormibacteraceae</taxon>
        <taxon>Candidatus Dormiibacter</taxon>
    </lineage>
</organism>
<evidence type="ECO:0000256" key="5">
    <source>
        <dbReference type="ARBA" id="ARBA00038063"/>
    </source>
</evidence>
<dbReference type="CDD" id="cd00462">
    <property type="entry name" value="PTH"/>
    <property type="match status" value="1"/>
</dbReference>
<comment type="caution">
    <text evidence="10">The sequence shown here is derived from an EMBL/GenBank/DDBJ whole genome shotgun (WGS) entry which is preliminary data.</text>
</comment>
<evidence type="ECO:0000256" key="7">
    <source>
        <dbReference type="HAMAP-Rule" id="MF_00083"/>
    </source>
</evidence>
<comment type="catalytic activity">
    <reaction evidence="7 8">
        <text>an N-acyl-L-alpha-aminoacyl-tRNA + H2O = an N-acyl-L-amino acid + a tRNA + H(+)</text>
        <dbReference type="Rhea" id="RHEA:54448"/>
        <dbReference type="Rhea" id="RHEA-COMP:10123"/>
        <dbReference type="Rhea" id="RHEA-COMP:13883"/>
        <dbReference type="ChEBI" id="CHEBI:15377"/>
        <dbReference type="ChEBI" id="CHEBI:15378"/>
        <dbReference type="ChEBI" id="CHEBI:59874"/>
        <dbReference type="ChEBI" id="CHEBI:78442"/>
        <dbReference type="ChEBI" id="CHEBI:138191"/>
        <dbReference type="EC" id="3.1.1.29"/>
    </reaction>
</comment>
<evidence type="ECO:0000313" key="10">
    <source>
        <dbReference type="EMBL" id="MBJ7602498.1"/>
    </source>
</evidence>
<accession>A0A934KH09</accession>
<evidence type="ECO:0000256" key="9">
    <source>
        <dbReference type="RuleBase" id="RU004320"/>
    </source>
</evidence>
<keyword evidence="2 7" id="KW-0820">tRNA-binding</keyword>
<keyword evidence="4 7" id="KW-0694">RNA-binding</keyword>
<dbReference type="Gene3D" id="3.40.50.1470">
    <property type="entry name" value="Peptidyl-tRNA hydrolase"/>
    <property type="match status" value="1"/>
</dbReference>
<dbReference type="Pfam" id="PF01195">
    <property type="entry name" value="Pept_tRNA_hydro"/>
    <property type="match status" value="1"/>
</dbReference>
<dbReference type="InterPro" id="IPR001328">
    <property type="entry name" value="Pept_tRNA_hydro"/>
</dbReference>
<evidence type="ECO:0000256" key="6">
    <source>
        <dbReference type="ARBA" id="ARBA00050038"/>
    </source>
</evidence>
<sequence>MPEAEIDQGAPSDLLVVGLGNPGREYRETRHNLGWRCLDALAARLGTSLDGRRWHSRVNSLASGGRRVWLVQPQTFMNESGRAVKAACRDLQVGPESLWLVHDELDLPLCRLRIRRGGSAAGHNGVTSLITSLGSPDFVRFRIGVGKPPTSGAEAGRRYVLSRFSRAEAQAAKTVVEGVAEALQIALSDGLDKAMAVYNRAGSLGCEEIP</sequence>
<comment type="subunit">
    <text evidence="7">Monomer.</text>
</comment>
<dbReference type="GO" id="GO:0072344">
    <property type="term" value="P:rescue of stalled ribosome"/>
    <property type="evidence" value="ECO:0007669"/>
    <property type="project" value="UniProtKB-UniRule"/>
</dbReference>
<dbReference type="RefSeq" id="WP_338177042.1">
    <property type="nucleotide sequence ID" value="NZ_JAEKNQ010000019.1"/>
</dbReference>
<dbReference type="HAMAP" id="MF_00083">
    <property type="entry name" value="Pept_tRNA_hydro_bact"/>
    <property type="match status" value="1"/>
</dbReference>
<evidence type="ECO:0000256" key="4">
    <source>
        <dbReference type="ARBA" id="ARBA00022884"/>
    </source>
</evidence>
<comment type="function">
    <text evidence="7">Hydrolyzes ribosome-free peptidyl-tRNAs (with 1 or more amino acids incorporated), which drop off the ribosome during protein synthesis, or as a result of ribosome stalling.</text>
</comment>
<dbReference type="SUPFAM" id="SSF53178">
    <property type="entry name" value="Peptidyl-tRNA hydrolase-like"/>
    <property type="match status" value="1"/>
</dbReference>
<dbReference type="Proteomes" id="UP000620075">
    <property type="component" value="Unassembled WGS sequence"/>
</dbReference>
<comment type="function">
    <text evidence="7">Catalyzes the release of premature peptidyl moieties from peptidyl-tRNA molecules trapped in stalled 50S ribosomal subunits, and thus maintains levels of free tRNAs and 50S ribosomes.</text>
</comment>
<comment type="similarity">
    <text evidence="5 7 9">Belongs to the PTH family.</text>
</comment>
<dbReference type="PANTHER" id="PTHR17224">
    <property type="entry name" value="PEPTIDYL-TRNA HYDROLASE"/>
    <property type="match status" value="1"/>
</dbReference>
<protein>
    <recommendedName>
        <fullName evidence="6 7">Peptidyl-tRNA hydrolase</fullName>
        <shortName evidence="7">Pth</shortName>
        <ecNumber evidence="1 7">3.1.1.29</ecNumber>
    </recommendedName>
</protein>
<keyword evidence="3 7" id="KW-0378">Hydrolase</keyword>
<dbReference type="NCBIfam" id="TIGR00447">
    <property type="entry name" value="pth"/>
    <property type="match status" value="1"/>
</dbReference>
<keyword evidence="7" id="KW-0963">Cytoplasm</keyword>
<dbReference type="InterPro" id="IPR018171">
    <property type="entry name" value="Pept_tRNA_hydro_CS"/>
</dbReference>
<feature type="site" description="Stabilizes the basic form of H active site to accept a proton" evidence="7">
    <location>
        <position position="103"/>
    </location>
</feature>
<evidence type="ECO:0000256" key="3">
    <source>
        <dbReference type="ARBA" id="ARBA00022801"/>
    </source>
</evidence>
<feature type="binding site" evidence="7">
    <location>
        <position position="78"/>
    </location>
    <ligand>
        <name>tRNA</name>
        <dbReference type="ChEBI" id="CHEBI:17843"/>
    </ligand>
</feature>
<evidence type="ECO:0000256" key="2">
    <source>
        <dbReference type="ARBA" id="ARBA00022555"/>
    </source>
</evidence>
<dbReference type="GO" id="GO:0000049">
    <property type="term" value="F:tRNA binding"/>
    <property type="evidence" value="ECO:0007669"/>
    <property type="project" value="UniProtKB-UniRule"/>
</dbReference>
<proteinExistence type="inferred from homology"/>
<dbReference type="GO" id="GO:0005737">
    <property type="term" value="C:cytoplasm"/>
    <property type="evidence" value="ECO:0007669"/>
    <property type="project" value="UniProtKB-SubCell"/>
</dbReference>
<evidence type="ECO:0000313" key="11">
    <source>
        <dbReference type="Proteomes" id="UP000620075"/>
    </source>
</evidence>
<dbReference type="PROSITE" id="PS01195">
    <property type="entry name" value="PEPT_TRNA_HYDROL_1"/>
    <property type="match status" value="1"/>
</dbReference>
<reference evidence="10 11" key="1">
    <citation type="submission" date="2020-10" db="EMBL/GenBank/DDBJ databases">
        <title>Ca. Dormibacterota MAGs.</title>
        <authorList>
            <person name="Montgomery K."/>
        </authorList>
    </citation>
    <scope>NUCLEOTIDE SEQUENCE [LARGE SCALE GENOMIC DNA]</scope>
    <source>
        <strain evidence="10">SC8811_S16_3</strain>
    </source>
</reference>
<dbReference type="AlphaFoldDB" id="A0A934KH09"/>
<dbReference type="EC" id="3.1.1.29" evidence="1 7"/>
<evidence type="ECO:0000256" key="8">
    <source>
        <dbReference type="RuleBase" id="RU000673"/>
    </source>
</evidence>
<dbReference type="InterPro" id="IPR036416">
    <property type="entry name" value="Pept_tRNA_hydro_sf"/>
</dbReference>